<dbReference type="GO" id="GO:0004185">
    <property type="term" value="F:serine-type carboxypeptidase activity"/>
    <property type="evidence" value="ECO:0007669"/>
    <property type="project" value="InterPro"/>
</dbReference>
<keyword evidence="3" id="KW-0732">Signal</keyword>
<dbReference type="PANTHER" id="PTHR11802">
    <property type="entry name" value="SERINE PROTEASE FAMILY S10 SERINE CARBOXYPEPTIDASE"/>
    <property type="match status" value="1"/>
</dbReference>
<keyword evidence="1 6" id="KW-0121">Carboxypeptidase</keyword>
<dbReference type="AlphaFoldDB" id="A0A1M6U0M8"/>
<protein>
    <submittedName>
        <fullName evidence="6">Carboxypeptidase C (Cathepsin A)</fullName>
    </submittedName>
</protein>
<dbReference type="GO" id="GO:0006508">
    <property type="term" value="P:proteolysis"/>
    <property type="evidence" value="ECO:0007669"/>
    <property type="project" value="UniProtKB-KW"/>
</dbReference>
<organism evidence="6 7">
    <name type="scientific">Rhodothermus profundi</name>
    <dbReference type="NCBI Taxonomy" id="633813"/>
    <lineage>
        <taxon>Bacteria</taxon>
        <taxon>Pseudomonadati</taxon>
        <taxon>Rhodothermota</taxon>
        <taxon>Rhodothermia</taxon>
        <taxon>Rhodothermales</taxon>
        <taxon>Rhodothermaceae</taxon>
        <taxon>Rhodothermus</taxon>
    </lineage>
</organism>
<sequence length="518" mass="59467">MYIAQEKHSLDINSRKMITSFTGVAFMMRRALLVLTGLYLAGTVLAQSRRPPLDTTVVTRHTVTIKGQRIPYRAEAGMQPVWDRWGRPIATMFYVYYEREDVQDRSQRPLIFSFNGGPGSASVWMHIGYTGPRRVRIDPEGFPVQPYGIEENPHAILDVADIVYVDPVNTGFSRILSDTVDRRQFFGVNEDIAYLADWIAAWVSRHGRWRSPKFLIGESYGTTRVAGLASALQERHWMYLNGVILVSPTGLGIERDGPVGQALLLPYYAAAAWYHRKLTPELQQRDLEALLPEVEAFTVETYLPALVRGGFLEPERRRQIARQVATYAGISEQVVLQYNLAVPRNVFWKELLRDEGFTIGRLDSRYRGIDRQAAGERFDHDPALSAWNHAFTPAINYYLREVLGFQTDLEYWIFGPVRPWNREGNETGEQLRRAMAQNPYLHVLVQAGYFDGGTDYFSAKYTLWQLDPSGKLRDRLFFKGYRSGHMMYLREEDLATANDDLRDFIRKALEAARTPARY</sequence>
<keyword evidence="7" id="KW-1185">Reference proteome</keyword>
<keyword evidence="5" id="KW-0325">Glycoprotein</keyword>
<gene>
    <name evidence="6" type="ORF">SAMN04488087_1611</name>
</gene>
<evidence type="ECO:0000256" key="5">
    <source>
        <dbReference type="ARBA" id="ARBA00023180"/>
    </source>
</evidence>
<evidence type="ECO:0000313" key="7">
    <source>
        <dbReference type="Proteomes" id="UP000185812"/>
    </source>
</evidence>
<evidence type="ECO:0000313" key="6">
    <source>
        <dbReference type="EMBL" id="SHK62711.1"/>
    </source>
</evidence>
<keyword evidence="4" id="KW-0378">Hydrolase</keyword>
<dbReference type="Pfam" id="PF00450">
    <property type="entry name" value="Peptidase_S10"/>
    <property type="match status" value="1"/>
</dbReference>
<dbReference type="Proteomes" id="UP000185812">
    <property type="component" value="Unassembled WGS sequence"/>
</dbReference>
<dbReference type="EMBL" id="FRAU01000004">
    <property type="protein sequence ID" value="SHK62711.1"/>
    <property type="molecule type" value="Genomic_DNA"/>
</dbReference>
<evidence type="ECO:0000256" key="4">
    <source>
        <dbReference type="ARBA" id="ARBA00022801"/>
    </source>
</evidence>
<dbReference type="PANTHER" id="PTHR11802:SF3">
    <property type="entry name" value="RETINOID-INDUCIBLE SERINE CARBOXYPEPTIDASE"/>
    <property type="match status" value="1"/>
</dbReference>
<evidence type="ECO:0000256" key="1">
    <source>
        <dbReference type="ARBA" id="ARBA00022645"/>
    </source>
</evidence>
<evidence type="ECO:0000256" key="2">
    <source>
        <dbReference type="ARBA" id="ARBA00022670"/>
    </source>
</evidence>
<accession>A0A1M6U0M8</accession>
<dbReference type="InterPro" id="IPR001563">
    <property type="entry name" value="Peptidase_S10"/>
</dbReference>
<dbReference type="STRING" id="633813.SAMN04488087_1611"/>
<keyword evidence="2" id="KW-0645">Protease</keyword>
<evidence type="ECO:0000256" key="3">
    <source>
        <dbReference type="ARBA" id="ARBA00022729"/>
    </source>
</evidence>
<dbReference type="InterPro" id="IPR029058">
    <property type="entry name" value="AB_hydrolase_fold"/>
</dbReference>
<dbReference type="Gene3D" id="3.40.50.1820">
    <property type="entry name" value="alpha/beta hydrolase"/>
    <property type="match status" value="1"/>
</dbReference>
<name>A0A1M6U0M8_9BACT</name>
<dbReference type="SUPFAM" id="SSF53474">
    <property type="entry name" value="alpha/beta-Hydrolases"/>
    <property type="match status" value="1"/>
</dbReference>
<reference evidence="7" key="1">
    <citation type="submission" date="2016-11" db="EMBL/GenBank/DDBJ databases">
        <authorList>
            <person name="Varghese N."/>
            <person name="Submissions S."/>
        </authorList>
    </citation>
    <scope>NUCLEOTIDE SEQUENCE [LARGE SCALE GENOMIC DNA]</scope>
    <source>
        <strain evidence="7">DSM 22212</strain>
    </source>
</reference>
<proteinExistence type="predicted"/>